<dbReference type="RefSeq" id="WP_221032362.1">
    <property type="nucleotide sequence ID" value="NZ_CP139781.1"/>
</dbReference>
<evidence type="ECO:0000313" key="3">
    <source>
        <dbReference type="Proteomes" id="UP000738431"/>
    </source>
</evidence>
<reference evidence="2 3" key="2">
    <citation type="submission" date="2023-12" db="EMBL/GenBank/DDBJ databases">
        <title>Description of an unclassified Opitutus bacterium of Verrucomicrobiota.</title>
        <authorList>
            <person name="Zhang D.-F."/>
        </authorList>
    </citation>
    <scope>NUCLEOTIDE SEQUENCE [LARGE SCALE GENOMIC DNA]</scope>
    <source>
        <strain evidence="2 3">WL0086</strain>
    </source>
</reference>
<organism evidence="2 3">
    <name type="scientific">Actomonas aquatica</name>
    <dbReference type="NCBI Taxonomy" id="2866162"/>
    <lineage>
        <taxon>Bacteria</taxon>
        <taxon>Pseudomonadati</taxon>
        <taxon>Verrucomicrobiota</taxon>
        <taxon>Opitutia</taxon>
        <taxon>Opitutales</taxon>
        <taxon>Opitutaceae</taxon>
        <taxon>Actomonas</taxon>
    </lineage>
</organism>
<reference evidence="2 3" key="1">
    <citation type="submission" date="2021-08" db="EMBL/GenBank/DDBJ databases">
        <authorList>
            <person name="Zhang D."/>
            <person name="Zhang A."/>
            <person name="Wang L."/>
        </authorList>
    </citation>
    <scope>NUCLEOTIDE SEQUENCE [LARGE SCALE GENOMIC DNA]</scope>
    <source>
        <strain evidence="2 3">WL0086</strain>
    </source>
</reference>
<proteinExistence type="predicted"/>
<evidence type="ECO:0000313" key="2">
    <source>
        <dbReference type="EMBL" id="WRQ89905.1"/>
    </source>
</evidence>
<keyword evidence="1" id="KW-1133">Transmembrane helix</keyword>
<keyword evidence="3" id="KW-1185">Reference proteome</keyword>
<protein>
    <submittedName>
        <fullName evidence="2">Uncharacterized protein</fullName>
    </submittedName>
</protein>
<sequence>MQTPTLIVRLLGFYLTFIGTQGLIMLHRMKSMMGGNRFGSAEIPMANDMKIWLWLSLLLGLWLVIRAGQVARWLTFDAEPSRSSGLSFSDRLMK</sequence>
<keyword evidence="1" id="KW-0472">Membrane</keyword>
<accession>A0ABZ1CE17</accession>
<dbReference type="EMBL" id="CP139781">
    <property type="protein sequence ID" value="WRQ89905.1"/>
    <property type="molecule type" value="Genomic_DNA"/>
</dbReference>
<name>A0ABZ1CE17_9BACT</name>
<evidence type="ECO:0000256" key="1">
    <source>
        <dbReference type="SAM" id="Phobius"/>
    </source>
</evidence>
<feature type="transmembrane region" description="Helical" evidence="1">
    <location>
        <begin position="51"/>
        <end position="74"/>
    </location>
</feature>
<gene>
    <name evidence="2" type="ORF">K1X11_010850</name>
</gene>
<dbReference type="Proteomes" id="UP000738431">
    <property type="component" value="Chromosome"/>
</dbReference>
<feature type="transmembrane region" description="Helical" evidence="1">
    <location>
        <begin position="6"/>
        <end position="26"/>
    </location>
</feature>
<keyword evidence="1" id="KW-0812">Transmembrane</keyword>